<sequence length="131" mass="15421">MGSSCNSIKQEQSSVEQDIPEQEGQIKGITQNCVVKKKYFGLKNDQQIQEILQIEKKSLYIPIESQQNYILFHSILYQSEIAKSKTSETSRKHPIKRNNSKIKINNKNIQIEEYYQRLQKGRIIYSYSFKE</sequence>
<dbReference type="EMBL" id="CAJJDP010000044">
    <property type="protein sequence ID" value="CAD8163845.1"/>
    <property type="molecule type" value="Genomic_DNA"/>
</dbReference>
<organism evidence="3 4">
    <name type="scientific">Paramecium octaurelia</name>
    <dbReference type="NCBI Taxonomy" id="43137"/>
    <lineage>
        <taxon>Eukaryota</taxon>
        <taxon>Sar</taxon>
        <taxon>Alveolata</taxon>
        <taxon>Ciliophora</taxon>
        <taxon>Intramacronucleata</taxon>
        <taxon>Oligohymenophorea</taxon>
        <taxon>Peniculida</taxon>
        <taxon>Parameciidae</taxon>
        <taxon>Paramecium</taxon>
    </lineage>
</organism>
<gene>
    <name evidence="2" type="ORF">POCTA_138.1.T0440056</name>
    <name evidence="3" type="ORF">POCTA_138.1.T0440057</name>
</gene>
<dbReference type="OMA" id="CEQDSID"/>
<reference evidence="3" key="1">
    <citation type="submission" date="2021-01" db="EMBL/GenBank/DDBJ databases">
        <authorList>
            <consortium name="Genoscope - CEA"/>
            <person name="William W."/>
        </authorList>
    </citation>
    <scope>NUCLEOTIDE SEQUENCE</scope>
</reference>
<evidence type="ECO:0000313" key="4">
    <source>
        <dbReference type="Proteomes" id="UP000683925"/>
    </source>
</evidence>
<dbReference type="Proteomes" id="UP000683925">
    <property type="component" value="Unassembled WGS sequence"/>
</dbReference>
<dbReference type="EMBL" id="CAJJDP010000044">
    <property type="protein sequence ID" value="CAD8163843.1"/>
    <property type="molecule type" value="Genomic_DNA"/>
</dbReference>
<accession>A0A8S1UH40</accession>
<evidence type="ECO:0000313" key="2">
    <source>
        <dbReference type="EMBL" id="CAD8163843.1"/>
    </source>
</evidence>
<feature type="compositionally biased region" description="Polar residues" evidence="1">
    <location>
        <begin position="1"/>
        <end position="16"/>
    </location>
</feature>
<keyword evidence="4" id="KW-1185">Reference proteome</keyword>
<name>A0A8S1UH40_PAROT</name>
<protein>
    <submittedName>
        <fullName evidence="3">Uncharacterized protein</fullName>
    </submittedName>
</protein>
<evidence type="ECO:0000256" key="1">
    <source>
        <dbReference type="SAM" id="MobiDB-lite"/>
    </source>
</evidence>
<dbReference type="AlphaFoldDB" id="A0A8S1UH40"/>
<proteinExistence type="predicted"/>
<feature type="region of interest" description="Disordered" evidence="1">
    <location>
        <begin position="1"/>
        <end position="23"/>
    </location>
</feature>
<evidence type="ECO:0000313" key="3">
    <source>
        <dbReference type="EMBL" id="CAD8163845.1"/>
    </source>
</evidence>
<dbReference type="OrthoDB" id="307490at2759"/>
<comment type="caution">
    <text evidence="3">The sequence shown here is derived from an EMBL/GenBank/DDBJ whole genome shotgun (WGS) entry which is preliminary data.</text>
</comment>